<evidence type="ECO:0000313" key="3">
    <source>
        <dbReference type="Proteomes" id="UP001197236"/>
    </source>
</evidence>
<evidence type="ECO:0000313" key="2">
    <source>
        <dbReference type="EMBL" id="MBW1259386.1"/>
    </source>
</evidence>
<feature type="compositionally biased region" description="Low complexity" evidence="1">
    <location>
        <begin position="86"/>
        <end position="96"/>
    </location>
</feature>
<sequence>MKFSHIVVRYERSEIFAGSRSATLALTEAIKSLSNVLGREADIGLHVKMSLSNITSPLCHVQKSKKKNSAGGKSYSGKPATAGVLPNGAAGQPARPAPALTARPLYLVWSPAEKGTIYSDERRSGTIR</sequence>
<keyword evidence="3" id="KW-1185">Reference proteome</keyword>
<reference evidence="2 3" key="1">
    <citation type="submission" date="2021-07" db="EMBL/GenBank/DDBJ databases">
        <title>A novel phosphonate cluster across the Pantoea species complex is important for pathogenicity in onion.</title>
        <authorList>
            <person name="Zhao M."/>
            <person name="Stice S."/>
            <person name="Shin G.Y."/>
            <person name="Coutinho T."/>
            <person name="Gitaitis R."/>
            <person name="Kvitko B."/>
            <person name="Dutta B."/>
        </authorList>
    </citation>
    <scope>NUCLEOTIDE SEQUENCE [LARGE SCALE GENOMIC DNA]</scope>
    <source>
        <strain evidence="2 3">BD 382</strain>
    </source>
</reference>
<dbReference type="EMBL" id="JAHVXZ010000016">
    <property type="protein sequence ID" value="MBW1259386.1"/>
    <property type="molecule type" value="Genomic_DNA"/>
</dbReference>
<name>A0ABS6VK03_9GAMM</name>
<comment type="caution">
    <text evidence="2">The sequence shown here is derived from an EMBL/GenBank/DDBJ whole genome shotgun (WGS) entry which is preliminary data.</text>
</comment>
<feature type="compositionally biased region" description="Low complexity" evidence="1">
    <location>
        <begin position="69"/>
        <end position="78"/>
    </location>
</feature>
<feature type="region of interest" description="Disordered" evidence="1">
    <location>
        <begin position="62"/>
        <end position="96"/>
    </location>
</feature>
<proteinExistence type="predicted"/>
<dbReference type="RefSeq" id="WP_161779437.1">
    <property type="nucleotide sequence ID" value="NZ_CP193915.1"/>
</dbReference>
<protein>
    <submittedName>
        <fullName evidence="2">Uncharacterized protein</fullName>
    </submittedName>
</protein>
<gene>
    <name evidence="2" type="ORF">KYI95_19630</name>
</gene>
<dbReference type="Proteomes" id="UP001197236">
    <property type="component" value="Unassembled WGS sequence"/>
</dbReference>
<organism evidence="2 3">
    <name type="scientific">Pantoea allii</name>
    <dbReference type="NCBI Taxonomy" id="574096"/>
    <lineage>
        <taxon>Bacteria</taxon>
        <taxon>Pseudomonadati</taxon>
        <taxon>Pseudomonadota</taxon>
        <taxon>Gammaproteobacteria</taxon>
        <taxon>Enterobacterales</taxon>
        <taxon>Erwiniaceae</taxon>
        <taxon>Pantoea</taxon>
    </lineage>
</organism>
<evidence type="ECO:0000256" key="1">
    <source>
        <dbReference type="SAM" id="MobiDB-lite"/>
    </source>
</evidence>
<accession>A0ABS6VK03</accession>